<reference evidence="1" key="2">
    <citation type="journal article" date="2015" name="Fish Shellfish Immunol.">
        <title>Early steps in the European eel (Anguilla anguilla)-Vibrio vulnificus interaction in the gills: Role of the RtxA13 toxin.</title>
        <authorList>
            <person name="Callol A."/>
            <person name="Pajuelo D."/>
            <person name="Ebbesson L."/>
            <person name="Teles M."/>
            <person name="MacKenzie S."/>
            <person name="Amaro C."/>
        </authorList>
    </citation>
    <scope>NUCLEOTIDE SEQUENCE</scope>
</reference>
<proteinExistence type="predicted"/>
<reference evidence="1" key="1">
    <citation type="submission" date="2014-11" db="EMBL/GenBank/DDBJ databases">
        <authorList>
            <person name="Amaro Gonzalez C."/>
        </authorList>
    </citation>
    <scope>NUCLEOTIDE SEQUENCE</scope>
</reference>
<organism evidence="1">
    <name type="scientific">Anguilla anguilla</name>
    <name type="common">European freshwater eel</name>
    <name type="synonym">Muraena anguilla</name>
    <dbReference type="NCBI Taxonomy" id="7936"/>
    <lineage>
        <taxon>Eukaryota</taxon>
        <taxon>Metazoa</taxon>
        <taxon>Chordata</taxon>
        <taxon>Craniata</taxon>
        <taxon>Vertebrata</taxon>
        <taxon>Euteleostomi</taxon>
        <taxon>Actinopterygii</taxon>
        <taxon>Neopterygii</taxon>
        <taxon>Teleostei</taxon>
        <taxon>Anguilliformes</taxon>
        <taxon>Anguillidae</taxon>
        <taxon>Anguilla</taxon>
    </lineage>
</organism>
<protein>
    <submittedName>
        <fullName evidence="1">Uncharacterized protein</fullName>
    </submittedName>
</protein>
<name>A0A0E9TKS7_ANGAN</name>
<dbReference type="EMBL" id="GBXM01055254">
    <property type="protein sequence ID" value="JAH53323.1"/>
    <property type="molecule type" value="Transcribed_RNA"/>
</dbReference>
<accession>A0A0E9TKS7</accession>
<dbReference type="AlphaFoldDB" id="A0A0E9TKS7"/>
<sequence>MEAGDGTKYFLTSVNVRTTA</sequence>
<evidence type="ECO:0000313" key="1">
    <source>
        <dbReference type="EMBL" id="JAH53323.1"/>
    </source>
</evidence>